<keyword evidence="6 7" id="KW-0349">Heme</keyword>
<dbReference type="PROSITE" id="PS00086">
    <property type="entry name" value="CYTOCHROME_P450"/>
    <property type="match status" value="1"/>
</dbReference>
<keyword evidence="5 7" id="KW-0503">Monooxygenase</keyword>
<dbReference type="InterPro" id="IPR053007">
    <property type="entry name" value="CYP450_monoxygenase_sec-met"/>
</dbReference>
<dbReference type="Proteomes" id="UP000078576">
    <property type="component" value="Unassembled WGS sequence"/>
</dbReference>
<evidence type="ECO:0000256" key="5">
    <source>
        <dbReference type="ARBA" id="ARBA00023033"/>
    </source>
</evidence>
<proteinExistence type="inferred from homology"/>
<evidence type="ECO:0000256" key="3">
    <source>
        <dbReference type="ARBA" id="ARBA00022723"/>
    </source>
</evidence>
<dbReference type="GO" id="GO:0016705">
    <property type="term" value="F:oxidoreductase activity, acting on paired donors, with incorporation or reduction of molecular oxygen"/>
    <property type="evidence" value="ECO:0007669"/>
    <property type="project" value="InterPro"/>
</dbReference>
<dbReference type="CDD" id="cd11040">
    <property type="entry name" value="CYP7_CYP8-like"/>
    <property type="match status" value="1"/>
</dbReference>
<keyword evidence="4 6" id="KW-0408">Iron</keyword>
<dbReference type="PANTHER" id="PTHR47582:SF1">
    <property type="entry name" value="P450, PUTATIVE (EUROFUNG)-RELATED"/>
    <property type="match status" value="1"/>
</dbReference>
<dbReference type="Gene3D" id="1.10.630.10">
    <property type="entry name" value="Cytochrome P450"/>
    <property type="match status" value="1"/>
</dbReference>
<gene>
    <name evidence="8" type="ORF">VP1G_06751</name>
</gene>
<dbReference type="InterPro" id="IPR036396">
    <property type="entry name" value="Cyt_P450_sf"/>
</dbReference>
<dbReference type="InterPro" id="IPR002403">
    <property type="entry name" value="Cyt_P450_E_grp-IV"/>
</dbReference>
<dbReference type="PRINTS" id="PR00465">
    <property type="entry name" value="EP450IV"/>
</dbReference>
<evidence type="ECO:0000256" key="4">
    <source>
        <dbReference type="ARBA" id="ARBA00023004"/>
    </source>
</evidence>
<comment type="cofactor">
    <cofactor evidence="1 6">
        <name>heme</name>
        <dbReference type="ChEBI" id="CHEBI:30413"/>
    </cofactor>
</comment>
<feature type="binding site" description="axial binding residue" evidence="6">
    <location>
        <position position="347"/>
    </location>
    <ligand>
        <name>heme</name>
        <dbReference type="ChEBI" id="CHEBI:30413"/>
    </ligand>
    <ligandPart>
        <name>Fe</name>
        <dbReference type="ChEBI" id="CHEBI:18248"/>
    </ligandPart>
</feature>
<sequence>MGMSKEAGDILKQDIASEGNPAVGLSRVIAPILLPGVVLDKLSTRAIEVIAESTNALKVEHEEYAQGQGAEGGKQTTGTVVDFHAWTHHVMMLATTEAVYGPGNPYRDQAVEDAWNAFEPTYLTFSLSPFKPLLAPKAFHNRELLAAAWAHYLKEGWHKKASEFTKAIHAHNQSYGLKPDDMARAEIGHSFAIIGTTTSATWWLLYRIFSDPSVLADIRSELESLLVADRSSNSQSTKEDIYKIELGHLRRRCPVLLSTYKEVLRFYSLGMSVRVCVEDHLLDGRYLIKKGGIAIIPQHVQHRSVDAWGPDVAEFDYLRFCKNLPSGTRKSVRSTAFQAFGGGPTLCPGRHFSSTEILAMAALMVLQFDVTPLGDNKEAAEEWKHPTCKNTPMVSTFFQPDEDIKVRVTPRYAHRSIKVGHDLTGDTGEIAITDSNVEDVPNAILSINNKQ</sequence>
<dbReference type="AlphaFoldDB" id="A0A194V6J2"/>
<dbReference type="EMBL" id="KN714731">
    <property type="protein sequence ID" value="KUI59519.1"/>
    <property type="molecule type" value="Genomic_DNA"/>
</dbReference>
<evidence type="ECO:0000256" key="2">
    <source>
        <dbReference type="ARBA" id="ARBA00010617"/>
    </source>
</evidence>
<name>A0A194V6J2_CYTMA</name>
<dbReference type="Pfam" id="PF00067">
    <property type="entry name" value="p450"/>
    <property type="match status" value="1"/>
</dbReference>
<dbReference type="GO" id="GO:0004497">
    <property type="term" value="F:monooxygenase activity"/>
    <property type="evidence" value="ECO:0007669"/>
    <property type="project" value="UniProtKB-KW"/>
</dbReference>
<reference evidence="9" key="1">
    <citation type="submission" date="2014-12" db="EMBL/GenBank/DDBJ databases">
        <title>Genome Sequence of Valsa Canker Pathogens Uncovers a Specific Adaption of Colonization on Woody Bark.</title>
        <authorList>
            <person name="Yin Z."/>
            <person name="Liu H."/>
            <person name="Gao X."/>
            <person name="Li Z."/>
            <person name="Song N."/>
            <person name="Ke X."/>
            <person name="Dai Q."/>
            <person name="Wu Y."/>
            <person name="Sun Y."/>
            <person name="Xu J.-R."/>
            <person name="Kang Z.K."/>
            <person name="Wang L."/>
            <person name="Huang L."/>
        </authorList>
    </citation>
    <scope>NUCLEOTIDE SEQUENCE [LARGE SCALE GENOMIC DNA]</scope>
    <source>
        <strain evidence="9">SXYL134</strain>
    </source>
</reference>
<keyword evidence="7" id="KW-0560">Oxidoreductase</keyword>
<dbReference type="InterPro" id="IPR001128">
    <property type="entry name" value="Cyt_P450"/>
</dbReference>
<dbReference type="GO" id="GO:0020037">
    <property type="term" value="F:heme binding"/>
    <property type="evidence" value="ECO:0007669"/>
    <property type="project" value="InterPro"/>
</dbReference>
<keyword evidence="3 6" id="KW-0479">Metal-binding</keyword>
<dbReference type="SUPFAM" id="SSF48264">
    <property type="entry name" value="Cytochrome P450"/>
    <property type="match status" value="1"/>
</dbReference>
<evidence type="ECO:0000313" key="9">
    <source>
        <dbReference type="Proteomes" id="UP000078576"/>
    </source>
</evidence>
<evidence type="ECO:0000256" key="1">
    <source>
        <dbReference type="ARBA" id="ARBA00001971"/>
    </source>
</evidence>
<evidence type="ECO:0000256" key="6">
    <source>
        <dbReference type="PIRSR" id="PIRSR602403-1"/>
    </source>
</evidence>
<organism evidence="8 9">
    <name type="scientific">Cytospora mali</name>
    <name type="common">Apple Valsa canker fungus</name>
    <name type="synonym">Valsa mali</name>
    <dbReference type="NCBI Taxonomy" id="578113"/>
    <lineage>
        <taxon>Eukaryota</taxon>
        <taxon>Fungi</taxon>
        <taxon>Dikarya</taxon>
        <taxon>Ascomycota</taxon>
        <taxon>Pezizomycotina</taxon>
        <taxon>Sordariomycetes</taxon>
        <taxon>Sordariomycetidae</taxon>
        <taxon>Diaporthales</taxon>
        <taxon>Cytosporaceae</taxon>
        <taxon>Cytospora</taxon>
    </lineage>
</organism>
<dbReference type="PANTHER" id="PTHR47582">
    <property type="entry name" value="P450, PUTATIVE (EUROFUNG)-RELATED"/>
    <property type="match status" value="1"/>
</dbReference>
<dbReference type="InterPro" id="IPR017972">
    <property type="entry name" value="Cyt_P450_CS"/>
</dbReference>
<dbReference type="OrthoDB" id="1470350at2759"/>
<evidence type="ECO:0000313" key="8">
    <source>
        <dbReference type="EMBL" id="KUI59519.1"/>
    </source>
</evidence>
<comment type="similarity">
    <text evidence="2 7">Belongs to the cytochrome P450 family.</text>
</comment>
<accession>A0A194V6J2</accession>
<protein>
    <submittedName>
        <fullName evidence="8">Cholesterol 7-alpha-monooxygenase</fullName>
    </submittedName>
</protein>
<keyword evidence="9" id="KW-1185">Reference proteome</keyword>
<evidence type="ECO:0000256" key="7">
    <source>
        <dbReference type="RuleBase" id="RU000461"/>
    </source>
</evidence>
<dbReference type="GO" id="GO:0005506">
    <property type="term" value="F:iron ion binding"/>
    <property type="evidence" value="ECO:0007669"/>
    <property type="project" value="InterPro"/>
</dbReference>
<dbReference type="STRING" id="694573.A0A194V6J2"/>